<accession>D2PGI7</accession>
<gene>
    <name evidence="1" type="ordered locus">LD85_2720</name>
</gene>
<dbReference type="Proteomes" id="UP000001404">
    <property type="component" value="Chromosome"/>
</dbReference>
<name>D2PGI7_SACI9</name>
<evidence type="ECO:0000313" key="1">
    <source>
        <dbReference type="EMBL" id="ADB88327.1"/>
    </source>
</evidence>
<evidence type="ECO:0000313" key="2">
    <source>
        <dbReference type="Proteomes" id="UP000001404"/>
    </source>
</evidence>
<dbReference type="KEGG" id="sii:LD85_2720"/>
<proteinExistence type="predicted"/>
<dbReference type="EMBL" id="CP001731">
    <property type="protein sequence ID" value="ADB88327.1"/>
    <property type="molecule type" value="Genomic_DNA"/>
</dbReference>
<sequence length="40" mass="4449">MEVSVQFQLILYGSIPNLLKAIILLVNSLYLSEISISNVI</sequence>
<organism evidence="1 2">
    <name type="scientific">Saccharolobus islandicus (strain L.D.8.5 / Lassen #2)</name>
    <name type="common">Sulfolobus islandicus</name>
    <dbReference type="NCBI Taxonomy" id="425944"/>
    <lineage>
        <taxon>Archaea</taxon>
        <taxon>Thermoproteota</taxon>
        <taxon>Thermoprotei</taxon>
        <taxon>Sulfolobales</taxon>
        <taxon>Sulfolobaceae</taxon>
        <taxon>Saccharolobus</taxon>
    </lineage>
</organism>
<dbReference type="HOGENOM" id="CLU_3283033_0_0_2"/>
<protein>
    <submittedName>
        <fullName evidence="1">Uncharacterized protein</fullName>
    </submittedName>
</protein>
<dbReference type="AlphaFoldDB" id="D2PGI7"/>
<reference evidence="2" key="1">
    <citation type="journal article" date="2009" name="Proc. Natl. Acad. Sci. U.S.A.">
        <title>Biogeography of the Sulfolobus islandicus pan-genome.</title>
        <authorList>
            <person name="Reno M.L."/>
            <person name="Held N.L."/>
            <person name="Fields C.J."/>
            <person name="Burke P.V."/>
            <person name="Whitaker R.J."/>
        </authorList>
    </citation>
    <scope>NUCLEOTIDE SEQUENCE [LARGE SCALE GENOMIC DNA]</scope>
    <source>
        <strain evidence="2">L.D.8.5 / Lassen #2</strain>
    </source>
</reference>